<sequence length="215" mass="24463">MRFQTAFMLSIGLWLAGVDGAHVEMSRADLYFRANTPPEKQAINCEKLKGASDCTGSTRAKRAKCTLRYWEKEGCEQAATCKADANKKQCCDNRDRIPFDAGYFYSGYMRACAPKQKLKAGDRPQHKWLACTELDGINVTGMERNLRELYKWEQVGCIRAARCADEGKNAKADRVKCCKEQKELPEKDAHYSRLFAFRYAARCWNESQNTTAKPT</sequence>
<reference evidence="2" key="1">
    <citation type="submission" date="2023-06" db="EMBL/GenBank/DDBJ databases">
        <title>Conoideocrella luteorostrata (Hypocreales: Clavicipitaceae), a potential biocontrol fungus for elongate hemlock scale in United States Christmas tree production areas.</title>
        <authorList>
            <person name="Barrett H."/>
            <person name="Lovett B."/>
            <person name="Macias A.M."/>
            <person name="Stajich J.E."/>
            <person name="Kasson M.T."/>
        </authorList>
    </citation>
    <scope>NUCLEOTIDE SEQUENCE</scope>
    <source>
        <strain evidence="2">ARSEF 14590</strain>
    </source>
</reference>
<dbReference type="AlphaFoldDB" id="A0AAJ0CU85"/>
<evidence type="ECO:0000313" key="3">
    <source>
        <dbReference type="Proteomes" id="UP001251528"/>
    </source>
</evidence>
<feature type="signal peptide" evidence="1">
    <location>
        <begin position="1"/>
        <end position="20"/>
    </location>
</feature>
<name>A0AAJ0CU85_9HYPO</name>
<dbReference type="Proteomes" id="UP001251528">
    <property type="component" value="Unassembled WGS sequence"/>
</dbReference>
<dbReference type="EMBL" id="JASWJB010000037">
    <property type="protein sequence ID" value="KAK2608476.1"/>
    <property type="molecule type" value="Genomic_DNA"/>
</dbReference>
<gene>
    <name evidence="2" type="ORF">QQS21_002938</name>
</gene>
<feature type="chain" id="PRO_5042591740" evidence="1">
    <location>
        <begin position="21"/>
        <end position="215"/>
    </location>
</feature>
<protein>
    <submittedName>
        <fullName evidence="2">Uncharacterized protein</fullName>
    </submittedName>
</protein>
<proteinExistence type="predicted"/>
<keyword evidence="1" id="KW-0732">Signal</keyword>
<organism evidence="2 3">
    <name type="scientific">Conoideocrella luteorostrata</name>
    <dbReference type="NCBI Taxonomy" id="1105319"/>
    <lineage>
        <taxon>Eukaryota</taxon>
        <taxon>Fungi</taxon>
        <taxon>Dikarya</taxon>
        <taxon>Ascomycota</taxon>
        <taxon>Pezizomycotina</taxon>
        <taxon>Sordariomycetes</taxon>
        <taxon>Hypocreomycetidae</taxon>
        <taxon>Hypocreales</taxon>
        <taxon>Clavicipitaceae</taxon>
        <taxon>Conoideocrella</taxon>
    </lineage>
</organism>
<comment type="caution">
    <text evidence="2">The sequence shown here is derived from an EMBL/GenBank/DDBJ whole genome shotgun (WGS) entry which is preliminary data.</text>
</comment>
<accession>A0AAJ0CU85</accession>
<evidence type="ECO:0000256" key="1">
    <source>
        <dbReference type="SAM" id="SignalP"/>
    </source>
</evidence>
<evidence type="ECO:0000313" key="2">
    <source>
        <dbReference type="EMBL" id="KAK2608476.1"/>
    </source>
</evidence>
<keyword evidence="3" id="KW-1185">Reference proteome</keyword>